<evidence type="ECO:0000313" key="9">
    <source>
        <dbReference type="Proteomes" id="UP000807825"/>
    </source>
</evidence>
<name>A0A9D6Z5P7_9BACT</name>
<feature type="domain" description="tRNA pseudouridylate synthase B C-terminal" evidence="7">
    <location>
        <begin position="172"/>
        <end position="212"/>
    </location>
</feature>
<dbReference type="NCBIfam" id="TIGR00431">
    <property type="entry name" value="TruB"/>
    <property type="match status" value="1"/>
</dbReference>
<dbReference type="GO" id="GO:0160148">
    <property type="term" value="F:tRNA pseudouridine(55) synthase activity"/>
    <property type="evidence" value="ECO:0007669"/>
    <property type="project" value="UniProtKB-EC"/>
</dbReference>
<dbReference type="HAMAP" id="MF_01080">
    <property type="entry name" value="TruB_bact"/>
    <property type="match status" value="1"/>
</dbReference>
<dbReference type="Proteomes" id="UP000807825">
    <property type="component" value="Unassembled WGS sequence"/>
</dbReference>
<dbReference type="InterPro" id="IPR002501">
    <property type="entry name" value="PsdUridine_synth_N"/>
</dbReference>
<evidence type="ECO:0000256" key="5">
    <source>
        <dbReference type="HAMAP-Rule" id="MF_01080"/>
    </source>
</evidence>
<dbReference type="Pfam" id="PF01509">
    <property type="entry name" value="TruB_N"/>
    <property type="match status" value="1"/>
</dbReference>
<dbReference type="PANTHER" id="PTHR13767:SF2">
    <property type="entry name" value="PSEUDOURIDYLATE SYNTHASE TRUB1"/>
    <property type="match status" value="1"/>
</dbReference>
<dbReference type="InterPro" id="IPR020103">
    <property type="entry name" value="PsdUridine_synth_cat_dom_sf"/>
</dbReference>
<feature type="domain" description="Pseudouridine synthase II N-terminal" evidence="6">
    <location>
        <begin position="23"/>
        <end position="170"/>
    </location>
</feature>
<proteinExistence type="inferred from homology"/>
<dbReference type="EMBL" id="JACRDE010000596">
    <property type="protein sequence ID" value="MBI5252344.1"/>
    <property type="molecule type" value="Genomic_DNA"/>
</dbReference>
<evidence type="ECO:0000256" key="4">
    <source>
        <dbReference type="ARBA" id="ARBA00023235"/>
    </source>
</evidence>
<accession>A0A9D6Z5P7</accession>
<comment type="similarity">
    <text evidence="2 5">Belongs to the pseudouridine synthase TruB family. Type 1 subfamily.</text>
</comment>
<evidence type="ECO:0000313" key="8">
    <source>
        <dbReference type="EMBL" id="MBI5252344.1"/>
    </source>
</evidence>
<dbReference type="InterPro" id="IPR014780">
    <property type="entry name" value="tRNA_psdUridine_synth_TruB"/>
</dbReference>
<dbReference type="InterPro" id="IPR032819">
    <property type="entry name" value="TruB_C"/>
</dbReference>
<comment type="catalytic activity">
    <reaction evidence="1 5">
        <text>uridine(55) in tRNA = pseudouridine(55) in tRNA</text>
        <dbReference type="Rhea" id="RHEA:42532"/>
        <dbReference type="Rhea" id="RHEA-COMP:10101"/>
        <dbReference type="Rhea" id="RHEA-COMP:10102"/>
        <dbReference type="ChEBI" id="CHEBI:65314"/>
        <dbReference type="ChEBI" id="CHEBI:65315"/>
        <dbReference type="EC" id="5.4.99.25"/>
    </reaction>
</comment>
<dbReference type="Pfam" id="PF16198">
    <property type="entry name" value="TruB_C_2"/>
    <property type="match status" value="1"/>
</dbReference>
<organism evidence="8 9">
    <name type="scientific">Desulfomonile tiedjei</name>
    <dbReference type="NCBI Taxonomy" id="2358"/>
    <lineage>
        <taxon>Bacteria</taxon>
        <taxon>Pseudomonadati</taxon>
        <taxon>Thermodesulfobacteriota</taxon>
        <taxon>Desulfomonilia</taxon>
        <taxon>Desulfomonilales</taxon>
        <taxon>Desulfomonilaceae</taxon>
        <taxon>Desulfomonile</taxon>
    </lineage>
</organism>
<evidence type="ECO:0000256" key="1">
    <source>
        <dbReference type="ARBA" id="ARBA00000385"/>
    </source>
</evidence>
<keyword evidence="3 5" id="KW-0819">tRNA processing</keyword>
<gene>
    <name evidence="5 8" type="primary">truB</name>
    <name evidence="8" type="ORF">HY912_22855</name>
</gene>
<dbReference type="PANTHER" id="PTHR13767">
    <property type="entry name" value="TRNA-PSEUDOURIDINE SYNTHASE"/>
    <property type="match status" value="1"/>
</dbReference>
<evidence type="ECO:0000256" key="2">
    <source>
        <dbReference type="ARBA" id="ARBA00005642"/>
    </source>
</evidence>
<comment type="function">
    <text evidence="5">Responsible for synthesis of pseudouridine from uracil-55 in the psi GC loop of transfer RNAs.</text>
</comment>
<dbReference type="SUPFAM" id="SSF55120">
    <property type="entry name" value="Pseudouridine synthase"/>
    <property type="match status" value="1"/>
</dbReference>
<dbReference type="GO" id="GO:1990481">
    <property type="term" value="P:mRNA pseudouridine synthesis"/>
    <property type="evidence" value="ECO:0007669"/>
    <property type="project" value="TreeGrafter"/>
</dbReference>
<feature type="active site" description="Nucleophile" evidence="5">
    <location>
        <position position="38"/>
    </location>
</feature>
<reference evidence="8" key="1">
    <citation type="submission" date="2020-07" db="EMBL/GenBank/DDBJ databases">
        <title>Huge and variable diversity of episymbiotic CPR bacteria and DPANN archaea in groundwater ecosystems.</title>
        <authorList>
            <person name="He C.Y."/>
            <person name="Keren R."/>
            <person name="Whittaker M."/>
            <person name="Farag I.F."/>
            <person name="Doudna J."/>
            <person name="Cate J.H.D."/>
            <person name="Banfield J.F."/>
        </authorList>
    </citation>
    <scope>NUCLEOTIDE SEQUENCE</scope>
    <source>
        <strain evidence="8">NC_groundwater_1664_Pr3_B-0.1um_52_9</strain>
    </source>
</reference>
<dbReference type="CDD" id="cd02573">
    <property type="entry name" value="PseudoU_synth_EcTruB"/>
    <property type="match status" value="1"/>
</dbReference>
<sequence length="305" mass="33087">MHGILLVDKPEGITSNDLVRIVKRCVKPSKVGHSGTLDPAATGLMVILIGAATRALDYLDESRKGYSLVALLGEETDSGDRDGTVISTSDASGLDITRIGAAVQRYLGVMDQVPPHFSAIKKDGVPMYKLARKGVFPELAPRKIEVFSLTTIEWQPPLLELELICSKGTYARALARDLGRDLGVGGRLERLRRTCSGPFHVKDAVSMDEIVQGGAKFLSTRLIGISAALDHIPELHVLPGEVARLMRGTSVSFPRSRLTLGPDTPRLLKIVSGNGRLLILVRPEPKGADIAMRPVRVFNTWEAEE</sequence>
<dbReference type="EC" id="5.4.99.25" evidence="5"/>
<evidence type="ECO:0000259" key="6">
    <source>
        <dbReference type="Pfam" id="PF01509"/>
    </source>
</evidence>
<dbReference type="Gene3D" id="3.30.2350.10">
    <property type="entry name" value="Pseudouridine synthase"/>
    <property type="match status" value="1"/>
</dbReference>
<dbReference type="GO" id="GO:0031119">
    <property type="term" value="P:tRNA pseudouridine synthesis"/>
    <property type="evidence" value="ECO:0007669"/>
    <property type="project" value="UniProtKB-UniRule"/>
</dbReference>
<comment type="caution">
    <text evidence="8">The sequence shown here is derived from an EMBL/GenBank/DDBJ whole genome shotgun (WGS) entry which is preliminary data.</text>
</comment>
<protein>
    <recommendedName>
        <fullName evidence="5">tRNA pseudouridine synthase B</fullName>
        <ecNumber evidence="5">5.4.99.25</ecNumber>
    </recommendedName>
    <alternativeName>
        <fullName evidence="5">tRNA pseudouridine(55) synthase</fullName>
        <shortName evidence="5">Psi55 synthase</shortName>
    </alternativeName>
    <alternativeName>
        <fullName evidence="5">tRNA pseudouridylate synthase</fullName>
    </alternativeName>
    <alternativeName>
        <fullName evidence="5">tRNA-uridine isomerase</fullName>
    </alternativeName>
</protein>
<keyword evidence="4 5" id="KW-0413">Isomerase</keyword>
<dbReference type="GO" id="GO:0003723">
    <property type="term" value="F:RNA binding"/>
    <property type="evidence" value="ECO:0007669"/>
    <property type="project" value="InterPro"/>
</dbReference>
<evidence type="ECO:0000259" key="7">
    <source>
        <dbReference type="Pfam" id="PF16198"/>
    </source>
</evidence>
<evidence type="ECO:0000256" key="3">
    <source>
        <dbReference type="ARBA" id="ARBA00022694"/>
    </source>
</evidence>
<dbReference type="AlphaFoldDB" id="A0A9D6Z5P7"/>